<name>A0A2A9DN91_9CORY</name>
<protein>
    <recommendedName>
        <fullName evidence="6">Secreted protein</fullName>
    </recommendedName>
</protein>
<reference evidence="4 5" key="1">
    <citation type="submission" date="2017-10" db="EMBL/GenBank/DDBJ databases">
        <title>Sequencing the genomes of 1000 actinobacteria strains.</title>
        <authorList>
            <person name="Klenk H.-P."/>
        </authorList>
    </citation>
    <scope>NUCLEOTIDE SEQUENCE [LARGE SCALE GENOMIC DNA]</scope>
    <source>
        <strain evidence="4 5">DSM 20688</strain>
    </source>
</reference>
<dbReference type="STRING" id="1724.GCA_001044175_00012"/>
<evidence type="ECO:0000313" key="5">
    <source>
        <dbReference type="Proteomes" id="UP000221653"/>
    </source>
</evidence>
<feature type="region of interest" description="Disordered" evidence="1">
    <location>
        <begin position="25"/>
        <end position="55"/>
    </location>
</feature>
<evidence type="ECO:0000256" key="3">
    <source>
        <dbReference type="SAM" id="SignalP"/>
    </source>
</evidence>
<dbReference type="AlphaFoldDB" id="A0A2A9DN91"/>
<proteinExistence type="predicted"/>
<dbReference type="Proteomes" id="UP000221653">
    <property type="component" value="Unassembled WGS sequence"/>
</dbReference>
<organism evidence="4 5">
    <name type="scientific">Corynebacterium renale</name>
    <dbReference type="NCBI Taxonomy" id="1724"/>
    <lineage>
        <taxon>Bacteria</taxon>
        <taxon>Bacillati</taxon>
        <taxon>Actinomycetota</taxon>
        <taxon>Actinomycetes</taxon>
        <taxon>Mycobacteriales</taxon>
        <taxon>Corynebacteriaceae</taxon>
        <taxon>Corynebacterium</taxon>
    </lineage>
</organism>
<evidence type="ECO:0000313" key="4">
    <source>
        <dbReference type="EMBL" id="PFG27635.1"/>
    </source>
</evidence>
<keyword evidence="2" id="KW-0472">Membrane</keyword>
<feature type="transmembrane region" description="Helical" evidence="2">
    <location>
        <begin position="60"/>
        <end position="78"/>
    </location>
</feature>
<accession>A0A2A9DN91</accession>
<dbReference type="RefSeq" id="WP_048378616.1">
    <property type="nucleotide sequence ID" value="NZ_LDYE01000001.1"/>
</dbReference>
<gene>
    <name evidence="4" type="ORF">ATK06_0711</name>
</gene>
<sequence>MKKTVIAVTTALAVTVGTVGVTPANAATGSSDPVADRMAPNYNPPADQGSSLTGSSPIDVGLITGGVVLGLGALGFLYEQLRTGKLVIPGLENIQLPDLGPITGSSQMSSNLSSEGSPLAELQKALSSQQ</sequence>
<keyword evidence="2" id="KW-1133">Transmembrane helix</keyword>
<keyword evidence="2" id="KW-0812">Transmembrane</keyword>
<keyword evidence="3" id="KW-0732">Signal</keyword>
<comment type="caution">
    <text evidence="4">The sequence shown here is derived from an EMBL/GenBank/DDBJ whole genome shotgun (WGS) entry which is preliminary data.</text>
</comment>
<evidence type="ECO:0000256" key="2">
    <source>
        <dbReference type="SAM" id="Phobius"/>
    </source>
</evidence>
<feature type="region of interest" description="Disordered" evidence="1">
    <location>
        <begin position="99"/>
        <end position="130"/>
    </location>
</feature>
<feature type="chain" id="PRO_5013060896" description="Secreted protein" evidence="3">
    <location>
        <begin position="27"/>
        <end position="130"/>
    </location>
</feature>
<feature type="signal peptide" evidence="3">
    <location>
        <begin position="1"/>
        <end position="26"/>
    </location>
</feature>
<feature type="compositionally biased region" description="Polar residues" evidence="1">
    <location>
        <begin position="103"/>
        <end position="116"/>
    </location>
</feature>
<keyword evidence="5" id="KW-1185">Reference proteome</keyword>
<evidence type="ECO:0000256" key="1">
    <source>
        <dbReference type="SAM" id="MobiDB-lite"/>
    </source>
</evidence>
<dbReference type="EMBL" id="PDJF01000001">
    <property type="protein sequence ID" value="PFG27635.1"/>
    <property type="molecule type" value="Genomic_DNA"/>
</dbReference>
<evidence type="ECO:0008006" key="6">
    <source>
        <dbReference type="Google" id="ProtNLM"/>
    </source>
</evidence>